<evidence type="ECO:0000259" key="19">
    <source>
        <dbReference type="PROSITE" id="PS51726"/>
    </source>
</evidence>
<feature type="compositionally biased region" description="Basic and acidic residues" evidence="17">
    <location>
        <begin position="1543"/>
        <end position="1553"/>
    </location>
</feature>
<comment type="similarity">
    <text evidence="2 16">Belongs to the MYST (SAS/MOZ) family.</text>
</comment>
<dbReference type="Pfam" id="PF00628">
    <property type="entry name" value="PHD"/>
    <property type="match status" value="1"/>
</dbReference>
<dbReference type="Gene3D" id="1.10.10.10">
    <property type="entry name" value="Winged helix-like DNA-binding domain superfamily/Winged helix DNA-binding domain"/>
    <property type="match status" value="1"/>
</dbReference>
<evidence type="ECO:0000313" key="20">
    <source>
        <dbReference type="EMBL" id="KAF5327439.1"/>
    </source>
</evidence>
<evidence type="ECO:0000313" key="21">
    <source>
        <dbReference type="Proteomes" id="UP000567179"/>
    </source>
</evidence>
<keyword evidence="12" id="KW-0804">Transcription</keyword>
<feature type="region of interest" description="Disordered" evidence="17">
    <location>
        <begin position="467"/>
        <end position="487"/>
    </location>
</feature>
<evidence type="ECO:0000256" key="15">
    <source>
        <dbReference type="PROSITE-ProRule" id="PRU00146"/>
    </source>
</evidence>
<dbReference type="EC" id="2.3.1.48" evidence="3 16"/>
<feature type="domain" description="MYST-type HAT" evidence="19">
    <location>
        <begin position="491"/>
        <end position="844"/>
    </location>
</feature>
<dbReference type="SMART" id="SM00249">
    <property type="entry name" value="PHD"/>
    <property type="match status" value="2"/>
</dbReference>
<keyword evidence="13 16" id="KW-0539">Nucleus</keyword>
<sequence>MRGLAFPPTDAANRETSYEEGTPISNVDDIPIDPALGGTPIDPVLMTDDKTEVEVPGEVFQLEQPAPPSLEDRIRQYSQGPQGDPFALQIVPPFFPMEEVATPPPPPPKPKRKRRVQRENKCGFCGGDDDKNKHGELEVMTTCHECGRSGHPSCMELEKIGDVIRSYPWKCIECKNCEVCQEKGDDERILFCDWCDRGWHMDCVNPPLEGPPEGDWRCPMCPELVEEDGHEYEVSENPQQSSVPSMREGSVASTSRSVAEVTPAPVRKARRGKKASVKRKRAVPVLVAASDGSDNDDLMDVVETPVVSGRRARASRPSAKVKASTASSDEEPQPRPARGPKRKRPKDSPPPQLSRVRLRVTAPRGGKGKEREVEEEEPPHGLFDDILGMQERDVSKTTPVQMDKIAFERSRILAEEKLAQAMHPPPPPLMTGSFSRSDRNSSTNFDNHLSARPLRSAVLQQISASTPRTFDFSNSPGPSTPGGSSLPKFEPGVLRIRSIRFGPYDIKTWYDAPFPEEYATIPDGRLWICEFCLKYMKSRFKAIRHQMKCKARHPPGDEIYRDGDVSIFEVDGRRNKIYCQNLCLLSKMFLDHKSLFYDVEPFLFYVITQVDENGARFVGYFSKEKRCPKEYNLSCIMTLPVRQRQGWGNLLIDFSYLLSKIEQRVGSPEKPLSSLGALGYRNYWTLAVMRFLENAPDNVRLEDISSATSMTIEDVCNTLLQQNMIFIREATPPLVRPSPGQSIKYPKGRKHTPATGARRSLARAASSLYGSPSPQKAAANGVNGNAHKQPANAHGHGAPERQGPFVAPTHYEIRFDREKAATYMRTWESKNYKQLRPERLQWTPYLVARATAEGAYGYVGNAEGGHAAGHQAAEVATAAAEDKHLPAQDTILLGDVAKELAIRSGELLENGNDILTGLAGLGGAATPTPTTRTRAKKGRRGRRTVLEQDQGHDEPRPTTPTLSETPLAHDEPEPPLPNGTAGHMEVDSPTGVGSIAQPHTHAHQGTPDREPADDDEDEEHGHEDEMPALVEPPSRQRVRGRGRARVSAASAAKKGYSASPTTRRGVLGRFAKGDSPPVDVPAPASRARKINTRKGKGARRAAVASPSPTGAEAEADEEGLGEEHEQDEENAEEEETEQDLFDEDADAEADAEHDADPEMLVENIQATEDTSAMEVDFNVPSADNKTMSLPPKRLVPMLMVTLAPEDIKAESSASPALASESPPISIPIPRTHTPTSNANATSTSHINTDPRTTTGTTPDANTPAHLFGTSPAFAASPSSSPAPSPLPSPLPSASSVSPSRTTHRSPIQTQSPTPTLHLTPSALPTPTHLTPAPTPPPVSASTRLAPTPTSPAGPSTPSDGPPAASPTPSTDPAESQPVVVKKRRGRPPRKPLDPNAVAPATPTPPPPQIPVALLAQPRSLRSSRSGGANGNTPTTKSGGSVRSSGRGRGNVNADVNAGSSGGRAKNGTRGINGNGMPAKGTTLFPDAAASVGRRGRSSRHAPADVEVNGNADMAHPDADTDADVEDADADAEMDEEEDGQVNGHDHEYGEGRTLRSQRTSRTSMSSGTGDHKRPAPGPQTTGLRSKRRRIESSPEPEMDVVDSKVVVDVAVLPAPEREAEPEPAVLVEAVLGGVPVVHGFAESDLRSTLDVESASGEEDAEGEEDEEYLLHVNQ</sequence>
<feature type="active site" description="Proton donor/acceptor" evidence="14">
    <location>
        <position position="669"/>
    </location>
</feature>
<keyword evidence="7 15" id="KW-0863">Zinc-finger</keyword>
<feature type="compositionally biased region" description="Low complexity" evidence="17">
    <location>
        <begin position="1308"/>
        <end position="1331"/>
    </location>
</feature>
<dbReference type="InterPro" id="IPR011011">
    <property type="entry name" value="Znf_FYVE_PHD"/>
</dbReference>
<feature type="compositionally biased region" description="Low complexity" evidence="17">
    <location>
        <begin position="473"/>
        <end position="485"/>
    </location>
</feature>
<dbReference type="PANTHER" id="PTHR10615:SF161">
    <property type="entry name" value="HISTONE ACETYLTRANSFERASE KAT7"/>
    <property type="match status" value="1"/>
</dbReference>
<dbReference type="GO" id="GO:0031507">
    <property type="term" value="P:heterochromatin formation"/>
    <property type="evidence" value="ECO:0007669"/>
    <property type="project" value="UniProtKB-ARBA"/>
</dbReference>
<dbReference type="Proteomes" id="UP000567179">
    <property type="component" value="Unassembled WGS sequence"/>
</dbReference>
<dbReference type="Pfam" id="PF01853">
    <property type="entry name" value="MOZ_SAS"/>
    <property type="match status" value="1"/>
</dbReference>
<feature type="compositionally biased region" description="Pro residues" evidence="17">
    <location>
        <begin position="1280"/>
        <end position="1290"/>
    </location>
</feature>
<feature type="compositionally biased region" description="Low complexity" evidence="17">
    <location>
        <begin position="1345"/>
        <end position="1358"/>
    </location>
</feature>
<dbReference type="FunFam" id="3.30.40.10:FF:000005">
    <property type="entry name" value="zinc finger protein isoform X1"/>
    <property type="match status" value="1"/>
</dbReference>
<dbReference type="Pfam" id="PF17772">
    <property type="entry name" value="zf-MYST"/>
    <property type="match status" value="1"/>
</dbReference>
<evidence type="ECO:0000256" key="2">
    <source>
        <dbReference type="ARBA" id="ARBA00010107"/>
    </source>
</evidence>
<keyword evidence="10" id="KW-0007">Acetylation</keyword>
<evidence type="ECO:0000256" key="8">
    <source>
        <dbReference type="ARBA" id="ARBA00022833"/>
    </source>
</evidence>
<feature type="compositionally biased region" description="Basic residues" evidence="17">
    <location>
        <begin position="933"/>
        <end position="943"/>
    </location>
</feature>
<evidence type="ECO:0000256" key="13">
    <source>
        <dbReference type="ARBA" id="ARBA00023242"/>
    </source>
</evidence>
<feature type="region of interest" description="Disordered" evidence="17">
    <location>
        <begin position="229"/>
        <end position="280"/>
    </location>
</feature>
<comment type="caution">
    <text evidence="20">The sequence shown here is derived from an EMBL/GenBank/DDBJ whole genome shotgun (WGS) entry which is preliminary data.</text>
</comment>
<evidence type="ECO:0000256" key="6">
    <source>
        <dbReference type="ARBA" id="ARBA00022737"/>
    </source>
</evidence>
<dbReference type="PRINTS" id="PR01217">
    <property type="entry name" value="PRICHEXTENSN"/>
</dbReference>
<dbReference type="Gene3D" id="3.30.40.10">
    <property type="entry name" value="Zinc/RING finger domain, C3HC4 (zinc finger)"/>
    <property type="match status" value="1"/>
</dbReference>
<feature type="compositionally biased region" description="Low complexity" evidence="17">
    <location>
        <begin position="308"/>
        <end position="324"/>
    </location>
</feature>
<feature type="region of interest" description="Disordered" evidence="17">
    <location>
        <begin position="731"/>
        <end position="804"/>
    </location>
</feature>
<dbReference type="GO" id="GO:0003712">
    <property type="term" value="F:transcription coregulator activity"/>
    <property type="evidence" value="ECO:0007669"/>
    <property type="project" value="TreeGrafter"/>
</dbReference>
<feature type="compositionally biased region" description="Low complexity" evidence="17">
    <location>
        <begin position="1366"/>
        <end position="1379"/>
    </location>
</feature>
<dbReference type="SUPFAM" id="SSF55729">
    <property type="entry name" value="Acyl-CoA N-acyltransferases (Nat)"/>
    <property type="match status" value="1"/>
</dbReference>
<accession>A0A8H5BQ25</accession>
<evidence type="ECO:0000256" key="4">
    <source>
        <dbReference type="ARBA" id="ARBA00022679"/>
    </source>
</evidence>
<evidence type="ECO:0000256" key="5">
    <source>
        <dbReference type="ARBA" id="ARBA00022723"/>
    </source>
</evidence>
<feature type="compositionally biased region" description="Basic residues" evidence="17">
    <location>
        <begin position="1380"/>
        <end position="1389"/>
    </location>
</feature>
<dbReference type="Gene3D" id="3.40.630.30">
    <property type="match status" value="1"/>
</dbReference>
<feature type="compositionally biased region" description="Polar residues" evidence="17">
    <location>
        <begin position="432"/>
        <end position="447"/>
    </location>
</feature>
<dbReference type="PROSITE" id="PS50016">
    <property type="entry name" value="ZF_PHD_2"/>
    <property type="match status" value="2"/>
</dbReference>
<evidence type="ECO:0000256" key="12">
    <source>
        <dbReference type="ARBA" id="ARBA00023163"/>
    </source>
</evidence>
<feature type="compositionally biased region" description="Basic residues" evidence="17">
    <location>
        <begin position="1086"/>
        <end position="1099"/>
    </location>
</feature>
<feature type="region of interest" description="Disordered" evidence="17">
    <location>
        <begin position="1648"/>
        <end position="1674"/>
    </location>
</feature>
<feature type="domain" description="PHD-type" evidence="18">
    <location>
        <begin position="119"/>
        <end position="177"/>
    </location>
</feature>
<keyword evidence="11" id="KW-0805">Transcription regulation</keyword>
<dbReference type="InterPro" id="IPR002717">
    <property type="entry name" value="HAT_MYST-type"/>
</dbReference>
<feature type="domain" description="PHD-type" evidence="18">
    <location>
        <begin position="174"/>
        <end position="224"/>
    </location>
</feature>
<dbReference type="SUPFAM" id="SSF57903">
    <property type="entry name" value="FYVE/PHD zinc finger"/>
    <property type="match status" value="1"/>
</dbReference>
<feature type="region of interest" description="Disordered" evidence="17">
    <location>
        <begin position="919"/>
        <end position="1163"/>
    </location>
</feature>
<dbReference type="GO" id="GO:0004402">
    <property type="term" value="F:histone acetyltransferase activity"/>
    <property type="evidence" value="ECO:0007669"/>
    <property type="project" value="InterPro"/>
</dbReference>
<dbReference type="CDD" id="cd15526">
    <property type="entry name" value="PHD1_MOZ_d4"/>
    <property type="match status" value="1"/>
</dbReference>
<dbReference type="InterPro" id="IPR016181">
    <property type="entry name" value="Acyl_CoA_acyltransferase"/>
</dbReference>
<dbReference type="GO" id="GO:0006357">
    <property type="term" value="P:regulation of transcription by RNA polymerase II"/>
    <property type="evidence" value="ECO:0007669"/>
    <property type="project" value="TreeGrafter"/>
</dbReference>
<organism evidence="20 21">
    <name type="scientific">Psilocybe cf. subviscida</name>
    <dbReference type="NCBI Taxonomy" id="2480587"/>
    <lineage>
        <taxon>Eukaryota</taxon>
        <taxon>Fungi</taxon>
        <taxon>Dikarya</taxon>
        <taxon>Basidiomycota</taxon>
        <taxon>Agaricomycotina</taxon>
        <taxon>Agaricomycetes</taxon>
        <taxon>Agaricomycetidae</taxon>
        <taxon>Agaricales</taxon>
        <taxon>Agaricineae</taxon>
        <taxon>Strophariaceae</taxon>
        <taxon>Psilocybe</taxon>
    </lineage>
</organism>
<feature type="compositionally biased region" description="Polar residues" evidence="17">
    <location>
        <begin position="1419"/>
        <end position="1436"/>
    </location>
</feature>
<feature type="compositionally biased region" description="Basic residues" evidence="17">
    <location>
        <begin position="267"/>
        <end position="280"/>
    </location>
</feature>
<evidence type="ECO:0000259" key="18">
    <source>
        <dbReference type="PROSITE" id="PS50016"/>
    </source>
</evidence>
<comment type="subcellular location">
    <subcellularLocation>
        <location evidence="1 16">Nucleus</location>
    </subcellularLocation>
</comment>
<dbReference type="InterPro" id="IPR040706">
    <property type="entry name" value="Zf-MYST"/>
</dbReference>
<feature type="region of interest" description="Disordered" evidence="17">
    <location>
        <begin position="1208"/>
        <end position="1599"/>
    </location>
</feature>
<dbReference type="Gene3D" id="3.30.60.60">
    <property type="entry name" value="N-acetyl transferase-like"/>
    <property type="match status" value="1"/>
</dbReference>
<comment type="catalytic activity">
    <reaction evidence="16">
        <text>L-lysyl-[protein] + acetyl-CoA = N(6)-acetyl-L-lysyl-[protein] + CoA + H(+)</text>
        <dbReference type="Rhea" id="RHEA:45948"/>
        <dbReference type="Rhea" id="RHEA-COMP:9752"/>
        <dbReference type="Rhea" id="RHEA-COMP:10731"/>
        <dbReference type="ChEBI" id="CHEBI:15378"/>
        <dbReference type="ChEBI" id="CHEBI:29969"/>
        <dbReference type="ChEBI" id="CHEBI:57287"/>
        <dbReference type="ChEBI" id="CHEBI:57288"/>
        <dbReference type="ChEBI" id="CHEBI:61930"/>
        <dbReference type="EC" id="2.3.1.48"/>
    </reaction>
</comment>
<dbReference type="InterPro" id="IPR013083">
    <property type="entry name" value="Znf_RING/FYVE/PHD"/>
</dbReference>
<feature type="region of interest" description="Disordered" evidence="17">
    <location>
        <begin position="421"/>
        <end position="448"/>
    </location>
</feature>
<feature type="compositionally biased region" description="Acidic residues" evidence="17">
    <location>
        <begin position="1519"/>
        <end position="1539"/>
    </location>
</feature>
<evidence type="ECO:0000256" key="3">
    <source>
        <dbReference type="ARBA" id="ARBA00013184"/>
    </source>
</evidence>
<proteinExistence type="inferred from homology"/>
<evidence type="ECO:0000256" key="7">
    <source>
        <dbReference type="ARBA" id="ARBA00022771"/>
    </source>
</evidence>
<feature type="compositionally biased region" description="Low complexity" evidence="17">
    <location>
        <begin position="1554"/>
        <end position="1568"/>
    </location>
</feature>
<keyword evidence="6" id="KW-0677">Repeat</keyword>
<feature type="compositionally biased region" description="Low complexity" evidence="17">
    <location>
        <begin position="1210"/>
        <end position="1279"/>
    </location>
</feature>
<evidence type="ECO:0000256" key="16">
    <source>
        <dbReference type="RuleBase" id="RU361211"/>
    </source>
</evidence>
<feature type="compositionally biased region" description="Basic and acidic residues" evidence="17">
    <location>
        <begin position="944"/>
        <end position="956"/>
    </location>
</feature>
<dbReference type="EMBL" id="JAACJJ010000014">
    <property type="protein sequence ID" value="KAF5327439.1"/>
    <property type="molecule type" value="Genomic_DNA"/>
</dbReference>
<name>A0A8H5BQ25_9AGAR</name>
<dbReference type="GO" id="GO:0008270">
    <property type="term" value="F:zinc ion binding"/>
    <property type="evidence" value="ECO:0007669"/>
    <property type="project" value="UniProtKB-KW"/>
</dbReference>
<dbReference type="PROSITE" id="PS51726">
    <property type="entry name" value="MYST_HAT"/>
    <property type="match status" value="1"/>
</dbReference>
<feature type="region of interest" description="Disordered" evidence="17">
    <location>
        <begin position="1"/>
        <end position="43"/>
    </location>
</feature>
<evidence type="ECO:0000256" key="14">
    <source>
        <dbReference type="PIRSR" id="PIRSR602717-51"/>
    </source>
</evidence>
<dbReference type="OrthoDB" id="787137at2759"/>
<feature type="compositionally biased region" description="Acidic residues" evidence="17">
    <location>
        <begin position="1655"/>
        <end position="1667"/>
    </location>
</feature>
<dbReference type="InterPro" id="IPR050603">
    <property type="entry name" value="MYST_HAT"/>
</dbReference>
<dbReference type="GO" id="GO:0003682">
    <property type="term" value="F:chromatin binding"/>
    <property type="evidence" value="ECO:0007669"/>
    <property type="project" value="TreeGrafter"/>
</dbReference>
<evidence type="ECO:0000256" key="10">
    <source>
        <dbReference type="ARBA" id="ARBA00022990"/>
    </source>
</evidence>
<evidence type="ECO:0000256" key="9">
    <source>
        <dbReference type="ARBA" id="ARBA00022853"/>
    </source>
</evidence>
<feature type="compositionally biased region" description="Acidic residues" evidence="17">
    <location>
        <begin position="1113"/>
        <end position="1149"/>
    </location>
</feature>
<dbReference type="FunFam" id="3.30.60.60:FF:000001">
    <property type="entry name" value="Histone acetyltransferase"/>
    <property type="match status" value="1"/>
</dbReference>
<evidence type="ECO:0000256" key="11">
    <source>
        <dbReference type="ARBA" id="ARBA00023015"/>
    </source>
</evidence>
<feature type="compositionally biased region" description="Low complexity" evidence="17">
    <location>
        <begin position="757"/>
        <end position="768"/>
    </location>
</feature>
<feature type="compositionally biased region" description="Low complexity" evidence="17">
    <location>
        <begin position="1437"/>
        <end position="1452"/>
    </location>
</feature>
<dbReference type="InterPro" id="IPR001965">
    <property type="entry name" value="Znf_PHD"/>
</dbReference>
<gene>
    <name evidence="20" type="ORF">D9619_004195</name>
</gene>
<dbReference type="GO" id="GO:0005634">
    <property type="term" value="C:nucleus"/>
    <property type="evidence" value="ECO:0007669"/>
    <property type="project" value="UniProtKB-SubCell"/>
</dbReference>
<evidence type="ECO:0000256" key="1">
    <source>
        <dbReference type="ARBA" id="ARBA00004123"/>
    </source>
</evidence>
<dbReference type="GO" id="GO:1990467">
    <property type="term" value="C:NuA3a histone acetyltransferase complex"/>
    <property type="evidence" value="ECO:0007669"/>
    <property type="project" value="TreeGrafter"/>
</dbReference>
<dbReference type="PANTHER" id="PTHR10615">
    <property type="entry name" value="HISTONE ACETYLTRANSFERASE"/>
    <property type="match status" value="1"/>
</dbReference>
<keyword evidence="21" id="KW-1185">Reference proteome</keyword>
<feature type="compositionally biased region" description="Low complexity" evidence="17">
    <location>
        <begin position="1045"/>
        <end position="1059"/>
    </location>
</feature>
<keyword evidence="4" id="KW-0808">Transferase</keyword>
<dbReference type="InterPro" id="IPR019787">
    <property type="entry name" value="Znf_PHD-finger"/>
</dbReference>
<protein>
    <recommendedName>
        <fullName evidence="3 16">Histone acetyltransferase</fullName>
        <ecNumber evidence="3 16">2.3.1.48</ecNumber>
    </recommendedName>
</protein>
<keyword evidence="8" id="KW-0862">Zinc</keyword>
<dbReference type="FunFam" id="3.40.630.30:FF:000001">
    <property type="entry name" value="Histone acetyltransferase"/>
    <property type="match status" value="1"/>
</dbReference>
<dbReference type="InterPro" id="IPR036388">
    <property type="entry name" value="WH-like_DNA-bd_sf"/>
</dbReference>
<feature type="region of interest" description="Disordered" evidence="17">
    <location>
        <begin position="308"/>
        <end position="383"/>
    </location>
</feature>
<feature type="compositionally biased region" description="Basic and acidic residues" evidence="17">
    <location>
        <begin position="367"/>
        <end position="383"/>
    </location>
</feature>
<reference evidence="20 21" key="1">
    <citation type="journal article" date="2020" name="ISME J.">
        <title>Uncovering the hidden diversity of litter-decomposition mechanisms in mushroom-forming fungi.</title>
        <authorList>
            <person name="Floudas D."/>
            <person name="Bentzer J."/>
            <person name="Ahren D."/>
            <person name="Johansson T."/>
            <person name="Persson P."/>
            <person name="Tunlid A."/>
        </authorList>
    </citation>
    <scope>NUCLEOTIDE SEQUENCE [LARGE SCALE GENOMIC DNA]</scope>
    <source>
        <strain evidence="20 21">CBS 101986</strain>
    </source>
</reference>
<keyword evidence="9" id="KW-0156">Chromatin regulator</keyword>
<evidence type="ECO:0000256" key="17">
    <source>
        <dbReference type="SAM" id="MobiDB-lite"/>
    </source>
</evidence>
<keyword evidence="5" id="KW-0479">Metal-binding</keyword>